<gene>
    <name evidence="6" type="ORF">AS888_20790</name>
</gene>
<feature type="binding site" evidence="3">
    <location>
        <begin position="149"/>
        <end position="156"/>
    </location>
    <ligand>
        <name>ATP</name>
        <dbReference type="ChEBI" id="CHEBI:30616"/>
    </ligand>
</feature>
<dbReference type="PANTHER" id="PTHR22683:SF1">
    <property type="entry name" value="TYPE VII SECRETION SYSTEM PROTEIN ESSC"/>
    <property type="match status" value="1"/>
</dbReference>
<accession>A0A109MX96</accession>
<dbReference type="Pfam" id="PF01580">
    <property type="entry name" value="FtsK_SpoIIIE"/>
    <property type="match status" value="1"/>
</dbReference>
<keyword evidence="7" id="KW-1185">Reference proteome</keyword>
<dbReference type="Proteomes" id="UP000064189">
    <property type="component" value="Unassembled WGS sequence"/>
</dbReference>
<keyword evidence="2 3" id="KW-0067">ATP-binding</keyword>
<dbReference type="InterPro" id="IPR027417">
    <property type="entry name" value="P-loop_NTPase"/>
</dbReference>
<evidence type="ECO:0000256" key="3">
    <source>
        <dbReference type="PROSITE-ProRule" id="PRU00289"/>
    </source>
</evidence>
<dbReference type="SUPFAM" id="SSF52540">
    <property type="entry name" value="P-loop containing nucleoside triphosphate hydrolases"/>
    <property type="match status" value="1"/>
</dbReference>
<evidence type="ECO:0000256" key="1">
    <source>
        <dbReference type="ARBA" id="ARBA00022741"/>
    </source>
</evidence>
<evidence type="ECO:0000313" key="7">
    <source>
        <dbReference type="Proteomes" id="UP000064189"/>
    </source>
</evidence>
<evidence type="ECO:0000313" key="6">
    <source>
        <dbReference type="EMBL" id="KWW17951.1"/>
    </source>
</evidence>
<name>A0A109MX96_9BACI</name>
<dbReference type="Gene3D" id="3.40.50.300">
    <property type="entry name" value="P-loop containing nucleotide triphosphate hydrolases"/>
    <property type="match status" value="1"/>
</dbReference>
<evidence type="ECO:0000256" key="4">
    <source>
        <dbReference type="SAM" id="MobiDB-lite"/>
    </source>
</evidence>
<proteinExistence type="predicted"/>
<comment type="caution">
    <text evidence="6">The sequence shown here is derived from an EMBL/GenBank/DDBJ whole genome shotgun (WGS) entry which is preliminary data.</text>
</comment>
<dbReference type="PANTHER" id="PTHR22683">
    <property type="entry name" value="SPORULATION PROTEIN RELATED"/>
    <property type="match status" value="1"/>
</dbReference>
<dbReference type="EMBL" id="LNNH01000025">
    <property type="protein sequence ID" value="KWW17951.1"/>
    <property type="molecule type" value="Genomic_DNA"/>
</dbReference>
<feature type="region of interest" description="Disordered" evidence="4">
    <location>
        <begin position="369"/>
        <end position="397"/>
    </location>
</feature>
<protein>
    <recommendedName>
        <fullName evidence="5">FtsK domain-containing protein</fullName>
    </recommendedName>
</protein>
<feature type="compositionally biased region" description="Basic and acidic residues" evidence="4">
    <location>
        <begin position="379"/>
        <end position="390"/>
    </location>
</feature>
<evidence type="ECO:0000259" key="5">
    <source>
        <dbReference type="PROSITE" id="PS50901"/>
    </source>
</evidence>
<dbReference type="GO" id="GO:0003677">
    <property type="term" value="F:DNA binding"/>
    <property type="evidence" value="ECO:0007669"/>
    <property type="project" value="InterPro"/>
</dbReference>
<organism evidence="6 7">
    <name type="scientific">Peribacillus simplex</name>
    <dbReference type="NCBI Taxonomy" id="1478"/>
    <lineage>
        <taxon>Bacteria</taxon>
        <taxon>Bacillati</taxon>
        <taxon>Bacillota</taxon>
        <taxon>Bacilli</taxon>
        <taxon>Bacillales</taxon>
        <taxon>Bacillaceae</taxon>
        <taxon>Peribacillus</taxon>
    </lineage>
</organism>
<dbReference type="GO" id="GO:0005524">
    <property type="term" value="F:ATP binding"/>
    <property type="evidence" value="ECO:0007669"/>
    <property type="project" value="UniProtKB-UniRule"/>
</dbReference>
<feature type="domain" description="FtsK" evidence="5">
    <location>
        <begin position="131"/>
        <end position="320"/>
    </location>
</feature>
<dbReference type="RefSeq" id="WP_061142593.1">
    <property type="nucleotide sequence ID" value="NZ_LNNH01000025.1"/>
</dbReference>
<evidence type="ECO:0000256" key="2">
    <source>
        <dbReference type="ARBA" id="ARBA00022840"/>
    </source>
</evidence>
<dbReference type="PROSITE" id="PS50901">
    <property type="entry name" value="FTSK"/>
    <property type="match status" value="1"/>
</dbReference>
<dbReference type="InterPro" id="IPR002543">
    <property type="entry name" value="FtsK_dom"/>
</dbReference>
<sequence>MIEWLAIPAMAFGAALLPKKKLSDEKKIQMIFENRKVGINKGDTFLHPKLIRKYNHHTYTTYIYSLPLGVPSEAFEAFIPVLKDGINKDVEVDFDGVLKINVFEQGLPSSWKYDDDLLRPNKWEIPIGKNHKGTLYHDFEKYPHILVGGVTRFGKTVFIKEAFYSLLINQMNNAEFYFLDLKGGLEFGKYLGLPQVKSVASDVFEAAEVLSGIVENLKKREKFFREKGYTNIVDTPITKRTFVIVDEGAELSPNIIAGEGKKYAKFCQAALSEISRIGGGLGIRLIYCTQYPTKEAVPMQVKMNIVTRISFIAAAQIASMVILDEKGAEDLPSIPGRAIYKIEKNRVVQVPYIDDAYMLKKMEERENDIIQAATNRKPVNHDRSDEHGENKTPSANP</sequence>
<dbReference type="InterPro" id="IPR050206">
    <property type="entry name" value="FtsK/SpoIIIE/SftA"/>
</dbReference>
<dbReference type="AlphaFoldDB" id="A0A109MX96"/>
<reference evidence="6 7" key="1">
    <citation type="submission" date="2015-11" db="EMBL/GenBank/DDBJ databases">
        <title>Genome Sequence of Bacillus simplex strain VanAntwerpen2.</title>
        <authorList>
            <person name="Couger M.B."/>
        </authorList>
    </citation>
    <scope>NUCLEOTIDE SEQUENCE [LARGE SCALE GENOMIC DNA]</scope>
    <source>
        <strain evidence="6 7">VanAntwerpen02</strain>
    </source>
</reference>
<keyword evidence="1 3" id="KW-0547">Nucleotide-binding</keyword>